<feature type="compositionally biased region" description="Low complexity" evidence="1">
    <location>
        <begin position="235"/>
        <end position="255"/>
    </location>
</feature>
<feature type="compositionally biased region" description="Low complexity" evidence="1">
    <location>
        <begin position="693"/>
        <end position="702"/>
    </location>
</feature>
<organism evidence="2 3">
    <name type="scientific">Agaricus bisporus var. burnettii</name>
    <dbReference type="NCBI Taxonomy" id="192524"/>
    <lineage>
        <taxon>Eukaryota</taxon>
        <taxon>Fungi</taxon>
        <taxon>Dikarya</taxon>
        <taxon>Basidiomycota</taxon>
        <taxon>Agaricomycotina</taxon>
        <taxon>Agaricomycetes</taxon>
        <taxon>Agaricomycetidae</taxon>
        <taxon>Agaricales</taxon>
        <taxon>Agaricineae</taxon>
        <taxon>Agaricaceae</taxon>
        <taxon>Agaricus</taxon>
    </lineage>
</organism>
<feature type="compositionally biased region" description="Basic residues" evidence="1">
    <location>
        <begin position="486"/>
        <end position="501"/>
    </location>
</feature>
<evidence type="ECO:0000256" key="1">
    <source>
        <dbReference type="SAM" id="MobiDB-lite"/>
    </source>
</evidence>
<feature type="compositionally biased region" description="Basic and acidic residues" evidence="1">
    <location>
        <begin position="502"/>
        <end position="515"/>
    </location>
</feature>
<name>A0A8H7F8U4_AGABI</name>
<feature type="compositionally biased region" description="Low complexity" evidence="1">
    <location>
        <begin position="547"/>
        <end position="558"/>
    </location>
</feature>
<protein>
    <submittedName>
        <fullName evidence="2">Uncharacterized protein</fullName>
    </submittedName>
</protein>
<feature type="compositionally biased region" description="Basic and acidic residues" evidence="1">
    <location>
        <begin position="393"/>
        <end position="402"/>
    </location>
</feature>
<proteinExistence type="predicted"/>
<dbReference type="EMBL" id="JABXXO010000003">
    <property type="protein sequence ID" value="KAF7782899.1"/>
    <property type="molecule type" value="Genomic_DNA"/>
</dbReference>
<feature type="compositionally biased region" description="Acidic residues" evidence="1">
    <location>
        <begin position="517"/>
        <end position="539"/>
    </location>
</feature>
<feature type="compositionally biased region" description="Low complexity" evidence="1">
    <location>
        <begin position="199"/>
        <end position="218"/>
    </location>
</feature>
<evidence type="ECO:0000313" key="2">
    <source>
        <dbReference type="EMBL" id="KAF7782899.1"/>
    </source>
</evidence>
<feature type="compositionally biased region" description="Polar residues" evidence="1">
    <location>
        <begin position="603"/>
        <end position="633"/>
    </location>
</feature>
<feature type="compositionally biased region" description="Polar residues" evidence="1">
    <location>
        <begin position="419"/>
        <end position="439"/>
    </location>
</feature>
<comment type="caution">
    <text evidence="2">The sequence shown here is derived from an EMBL/GenBank/DDBJ whole genome shotgun (WGS) entry which is preliminary data.</text>
</comment>
<evidence type="ECO:0000313" key="3">
    <source>
        <dbReference type="Proteomes" id="UP000629468"/>
    </source>
</evidence>
<reference evidence="2 3" key="1">
    <citation type="journal article" name="Sci. Rep.">
        <title>Telomere-to-telomere assembled and centromere annotated genomes of the two main subspecies of the button mushroom Agaricus bisporus reveal especially polymorphic chromosome ends.</title>
        <authorList>
            <person name="Sonnenberg A.S.M."/>
            <person name="Sedaghat-Telgerd N."/>
            <person name="Lavrijssen B."/>
            <person name="Ohm R.A."/>
            <person name="Hendrickx P.M."/>
            <person name="Scholtmeijer K."/>
            <person name="Baars J.J.P."/>
            <person name="van Peer A."/>
        </authorList>
    </citation>
    <scope>NUCLEOTIDE SEQUENCE [LARGE SCALE GENOMIC DNA]</scope>
    <source>
        <strain evidence="2 3">H119_p4</strain>
    </source>
</reference>
<feature type="region of interest" description="Disordered" evidence="1">
    <location>
        <begin position="163"/>
        <end position="339"/>
    </location>
</feature>
<feature type="compositionally biased region" description="Polar residues" evidence="1">
    <location>
        <begin position="263"/>
        <end position="285"/>
    </location>
</feature>
<sequence>MVKRPKSPEPIEDSKMLAVVHPYPLNANMELVNDFTEFMYWLASVVGKDYALGVFYIPSARGMVVAEVSKEFKQFDKLLGEHRWGEFLREPSPEERDRKTKVYNSTYTNSRALQKDGWKYVLADDELFSNFRPINKKVKHPYPPTRWCEPHYENPTSKPVCKPLPIATKAPPQRAPTVVQVPGSSTWINRKSGLKGTPGASSNESKGGSSFKGSSQAGGSKGKAKAAINPDAWKTPITPTATTSSPMPSSLSVKPQKTAWTKPLTSASMSIPETTMSTPRSTSPASALAGTELDSRSTSPLLSSEPYELFDDSPPGLRPPGLSPFLPKGKPTNPVGSSSISILQRQFASSSISSDTNSIAATVSESGYLDDYDDDSEASDSFEFPTADVISVRDEVEYDPRSAPRMGKGPGKGRRGQGNVDTDFSFSKNQKDNSASASKVLPQYTTRTFRKVVEEEDLCPVHGIICSKGICSVMKKKKWDKDREEKKKKREISRERRKRFKEGKDQPELDERGNVVDDSEAQEDESCTEVEGEVVDEVESVVRSAPSVAGSKSSANGSKKSESGHASTVASGIKGDWGPKKARNTKQKAFLPEESSKAPALSQVKSSTDNGSLYGSHASSSRRSTPGPESTTRMRPIPTPQIHTTKSPPPSKWEKSSKSSTAPFSSRGAAAPIFTGSSGNAAAMMPKSGSAFTSPTTPTRTTMDANAWKGKGNEKWKGPVEPVAPAIRVRPNEQGRKKTWDEMVEENESELGSIMDFSGR</sequence>
<gene>
    <name evidence="2" type="ORF">Agabi119p4_2275</name>
</gene>
<feature type="region of interest" description="Disordered" evidence="1">
    <location>
        <begin position="475"/>
        <end position="739"/>
    </location>
</feature>
<dbReference type="Proteomes" id="UP000629468">
    <property type="component" value="Unassembled WGS sequence"/>
</dbReference>
<dbReference type="AlphaFoldDB" id="A0A8H7F8U4"/>
<accession>A0A8H7F8U4</accession>
<feature type="region of interest" description="Disordered" evidence="1">
    <location>
        <begin position="393"/>
        <end position="439"/>
    </location>
</feature>
<feature type="compositionally biased region" description="Basic and acidic residues" evidence="1">
    <location>
        <begin position="730"/>
        <end position="739"/>
    </location>
</feature>